<feature type="region of interest" description="Disordered" evidence="4">
    <location>
        <begin position="258"/>
        <end position="277"/>
    </location>
</feature>
<keyword evidence="3" id="KW-0072">Autophagy</keyword>
<dbReference type="InParanoid" id="A0A448YKG1"/>
<dbReference type="GO" id="GO:0000045">
    <property type="term" value="P:autophagosome assembly"/>
    <property type="evidence" value="ECO:0007669"/>
    <property type="project" value="TreeGrafter"/>
</dbReference>
<accession>A0A448YKG1</accession>
<dbReference type="OrthoDB" id="10259639at2759"/>
<protein>
    <recommendedName>
        <fullName evidence="2">Autophagy-related protein 101</fullName>
    </recommendedName>
</protein>
<evidence type="ECO:0000256" key="3">
    <source>
        <dbReference type="ARBA" id="ARBA00023006"/>
    </source>
</evidence>
<feature type="compositionally biased region" description="Polar residues" evidence="4">
    <location>
        <begin position="238"/>
        <end position="251"/>
    </location>
</feature>
<dbReference type="GO" id="GO:0019901">
    <property type="term" value="F:protein kinase binding"/>
    <property type="evidence" value="ECO:0007669"/>
    <property type="project" value="TreeGrafter"/>
</dbReference>
<dbReference type="InterPro" id="IPR012445">
    <property type="entry name" value="ATG101"/>
</dbReference>
<feature type="compositionally biased region" description="Low complexity" evidence="4">
    <location>
        <begin position="115"/>
        <end position="129"/>
    </location>
</feature>
<dbReference type="AlphaFoldDB" id="A0A448YKG1"/>
<dbReference type="GO" id="GO:0000407">
    <property type="term" value="C:phagophore assembly site"/>
    <property type="evidence" value="ECO:0007669"/>
    <property type="project" value="TreeGrafter"/>
</dbReference>
<proteinExistence type="inferred from homology"/>
<name>A0A448YKG1_BRENA</name>
<dbReference type="EMBL" id="CAACVR010000012">
    <property type="protein sequence ID" value="VEU21381.1"/>
    <property type="molecule type" value="Genomic_DNA"/>
</dbReference>
<organism evidence="5 6">
    <name type="scientific">Brettanomyces naardenensis</name>
    <name type="common">Yeast</name>
    <dbReference type="NCBI Taxonomy" id="13370"/>
    <lineage>
        <taxon>Eukaryota</taxon>
        <taxon>Fungi</taxon>
        <taxon>Dikarya</taxon>
        <taxon>Ascomycota</taxon>
        <taxon>Saccharomycotina</taxon>
        <taxon>Pichiomycetes</taxon>
        <taxon>Pichiales</taxon>
        <taxon>Pichiaceae</taxon>
        <taxon>Brettanomyces</taxon>
    </lineage>
</organism>
<gene>
    <name evidence="5" type="ORF">BRENAR_LOCUS2114</name>
</gene>
<dbReference type="Pfam" id="PF07855">
    <property type="entry name" value="ATG101"/>
    <property type="match status" value="1"/>
</dbReference>
<keyword evidence="6" id="KW-1185">Reference proteome</keyword>
<evidence type="ECO:0000256" key="4">
    <source>
        <dbReference type="SAM" id="MobiDB-lite"/>
    </source>
</evidence>
<feature type="region of interest" description="Disordered" evidence="4">
    <location>
        <begin position="232"/>
        <end position="251"/>
    </location>
</feature>
<dbReference type="GO" id="GO:1990316">
    <property type="term" value="C:Atg1/ULK1 kinase complex"/>
    <property type="evidence" value="ECO:0007669"/>
    <property type="project" value="TreeGrafter"/>
</dbReference>
<reference evidence="5 6" key="1">
    <citation type="submission" date="2018-12" db="EMBL/GenBank/DDBJ databases">
        <authorList>
            <person name="Tiukova I."/>
            <person name="Dainat J."/>
        </authorList>
    </citation>
    <scope>NUCLEOTIDE SEQUENCE [LARGE SCALE GENOMIC DNA]</scope>
</reference>
<comment type="similarity">
    <text evidence="1">Belongs to the ATG101 family.</text>
</comment>
<dbReference type="PANTHER" id="PTHR13292:SF0">
    <property type="entry name" value="AUTOPHAGY-RELATED PROTEIN 101"/>
    <property type="match status" value="1"/>
</dbReference>
<dbReference type="Proteomes" id="UP000290900">
    <property type="component" value="Unassembled WGS sequence"/>
</dbReference>
<sequence length="301" mass="34212">MEFELKLVTDIDTAQDYLKGILWSIFFHRLFGSIVPQDNHNFLGVPYPTTEFPELDRLIESKIDCIVGELAGKNRDSDNEELIYKCVIVVKFYEKSTVLESVGEPQILKGGNVASQSSRSNSQSGSSSSILMPQRTRKYQNCWEKWVLTVTILNNRNSRMLEMDNNSRLDFYKEDFERNLFKLIAYMDKNKSHIPPIQSIDRSPFPYKILFALNTHDSSSLDTAFASFETLSDRQSPDTRGSSNSESQGSVEYITTTEGGDIIMGNPGNNGDDPKTSGYRAIPSGEEMLRNGYKFLRKFLE</sequence>
<feature type="region of interest" description="Disordered" evidence="4">
    <location>
        <begin position="110"/>
        <end position="131"/>
    </location>
</feature>
<evidence type="ECO:0000313" key="5">
    <source>
        <dbReference type="EMBL" id="VEU21381.1"/>
    </source>
</evidence>
<dbReference type="STRING" id="13370.A0A448YKG1"/>
<evidence type="ECO:0000256" key="2">
    <source>
        <dbReference type="ARBA" id="ARBA00018874"/>
    </source>
</evidence>
<dbReference type="PANTHER" id="PTHR13292">
    <property type="entry name" value="AUTOPHAGY-RELATED PROTEIN 101"/>
    <property type="match status" value="1"/>
</dbReference>
<evidence type="ECO:0000313" key="6">
    <source>
        <dbReference type="Proteomes" id="UP000290900"/>
    </source>
</evidence>
<evidence type="ECO:0000256" key="1">
    <source>
        <dbReference type="ARBA" id="ARBA00007130"/>
    </source>
</evidence>